<feature type="domain" description="C2H2-type" evidence="2">
    <location>
        <begin position="30"/>
        <end position="57"/>
    </location>
</feature>
<name>A0AAD8LF88_TARER</name>
<evidence type="ECO:0000313" key="3">
    <source>
        <dbReference type="EMBL" id="KAK1438488.1"/>
    </source>
</evidence>
<dbReference type="PROSITE" id="PS50157">
    <property type="entry name" value="ZINC_FINGER_C2H2_2"/>
    <property type="match status" value="1"/>
</dbReference>
<organism evidence="3 4">
    <name type="scientific">Tagetes erecta</name>
    <name type="common">African marigold</name>
    <dbReference type="NCBI Taxonomy" id="13708"/>
    <lineage>
        <taxon>Eukaryota</taxon>
        <taxon>Viridiplantae</taxon>
        <taxon>Streptophyta</taxon>
        <taxon>Embryophyta</taxon>
        <taxon>Tracheophyta</taxon>
        <taxon>Spermatophyta</taxon>
        <taxon>Magnoliopsida</taxon>
        <taxon>eudicotyledons</taxon>
        <taxon>Gunneridae</taxon>
        <taxon>Pentapetalae</taxon>
        <taxon>asterids</taxon>
        <taxon>campanulids</taxon>
        <taxon>Asterales</taxon>
        <taxon>Asteraceae</taxon>
        <taxon>Asteroideae</taxon>
        <taxon>Heliantheae alliance</taxon>
        <taxon>Tageteae</taxon>
        <taxon>Tagetes</taxon>
    </lineage>
</organism>
<dbReference type="Pfam" id="PF13912">
    <property type="entry name" value="zf-C2H2_6"/>
    <property type="match status" value="1"/>
</dbReference>
<keyword evidence="1" id="KW-0862">Zinc</keyword>
<dbReference type="Gene3D" id="3.30.160.60">
    <property type="entry name" value="Classic Zinc Finger"/>
    <property type="match status" value="1"/>
</dbReference>
<sequence length="285" mass="31673">MGGRTRETDPTQDSKSGSFCDNDTIEKKYFHCTSCTRKFPSQQALAGHRNIHRGEWESLLDMPDQVTKPITFASVHQGTLVKPTNTLIGPSPPYHLANFTNTLNGPLAARSSASHTNIYTLKEPSPMYHLANYPTKTLIKRPFSNTLLSPSLIAPQSYLFGPIKTPYMCLVRQPNHPNGKLALGVRYESMIQKPFQRRFVGQSDMLLRTCGSPLFGMRQMMGGNIRRFGTNISQVDSISFLTIAGSGSSSFQPRDAHDNGIARWSHGLVPQPDHNGENVDLELKL</sequence>
<dbReference type="EMBL" id="JAUHHV010000001">
    <property type="protein sequence ID" value="KAK1438488.1"/>
    <property type="molecule type" value="Genomic_DNA"/>
</dbReference>
<dbReference type="SUPFAM" id="SSF57667">
    <property type="entry name" value="beta-beta-alpha zinc fingers"/>
    <property type="match status" value="1"/>
</dbReference>
<accession>A0AAD8LF88</accession>
<keyword evidence="1" id="KW-0863">Zinc-finger</keyword>
<gene>
    <name evidence="3" type="ORF">QVD17_04297</name>
</gene>
<dbReference type="AlphaFoldDB" id="A0AAD8LF88"/>
<keyword evidence="1" id="KW-0479">Metal-binding</keyword>
<dbReference type="InterPro" id="IPR036236">
    <property type="entry name" value="Znf_C2H2_sf"/>
</dbReference>
<dbReference type="PROSITE" id="PS00028">
    <property type="entry name" value="ZINC_FINGER_C2H2_1"/>
    <property type="match status" value="1"/>
</dbReference>
<protein>
    <recommendedName>
        <fullName evidence="2">C2H2-type domain-containing protein</fullName>
    </recommendedName>
</protein>
<dbReference type="GO" id="GO:0008270">
    <property type="term" value="F:zinc ion binding"/>
    <property type="evidence" value="ECO:0007669"/>
    <property type="project" value="UniProtKB-KW"/>
</dbReference>
<dbReference type="Proteomes" id="UP001229421">
    <property type="component" value="Unassembled WGS sequence"/>
</dbReference>
<evidence type="ECO:0000256" key="1">
    <source>
        <dbReference type="PROSITE-ProRule" id="PRU00042"/>
    </source>
</evidence>
<evidence type="ECO:0000259" key="2">
    <source>
        <dbReference type="PROSITE" id="PS50157"/>
    </source>
</evidence>
<reference evidence="3" key="1">
    <citation type="journal article" date="2023" name="bioRxiv">
        <title>Improved chromosome-level genome assembly for marigold (Tagetes erecta).</title>
        <authorList>
            <person name="Jiang F."/>
            <person name="Yuan L."/>
            <person name="Wang S."/>
            <person name="Wang H."/>
            <person name="Xu D."/>
            <person name="Wang A."/>
            <person name="Fan W."/>
        </authorList>
    </citation>
    <scope>NUCLEOTIDE SEQUENCE</scope>
    <source>
        <strain evidence="3">WSJ</strain>
        <tissue evidence="3">Leaf</tissue>
    </source>
</reference>
<dbReference type="InterPro" id="IPR013087">
    <property type="entry name" value="Znf_C2H2_type"/>
</dbReference>
<evidence type="ECO:0000313" key="4">
    <source>
        <dbReference type="Proteomes" id="UP001229421"/>
    </source>
</evidence>
<keyword evidence="4" id="KW-1185">Reference proteome</keyword>
<proteinExistence type="predicted"/>
<comment type="caution">
    <text evidence="3">The sequence shown here is derived from an EMBL/GenBank/DDBJ whole genome shotgun (WGS) entry which is preliminary data.</text>
</comment>